<reference evidence="1 2" key="1">
    <citation type="submission" date="2020-06" db="EMBL/GenBank/DDBJ databases">
        <authorList>
            <person name="Li R."/>
            <person name="Bekaert M."/>
        </authorList>
    </citation>
    <scope>NUCLEOTIDE SEQUENCE [LARGE SCALE GENOMIC DNA]</scope>
    <source>
        <strain evidence="2">wild</strain>
    </source>
</reference>
<keyword evidence="2" id="KW-1185">Reference proteome</keyword>
<accession>A0A6J8EY27</accession>
<evidence type="ECO:0000313" key="1">
    <source>
        <dbReference type="EMBL" id="CAC5424713.1"/>
    </source>
</evidence>
<protein>
    <submittedName>
        <fullName evidence="1">Uncharacterized protein</fullName>
    </submittedName>
</protein>
<name>A0A6J8EY27_MYTCO</name>
<evidence type="ECO:0000313" key="2">
    <source>
        <dbReference type="Proteomes" id="UP000507470"/>
    </source>
</evidence>
<sequence length="283" mass="33153">MRGSDLDIMMVDKEPEVHNVKSSSHQNTRHLTMDTDEVKPGFTQLYSENKRGMFNKIYEPLNGKYYLSSALCRQGFLDDETKYIIHGPCLSDENEMMDIARCLHCKTWMPSATQWITRPSNQWPSHNTKQYNNALRIIVYSISRNTPEKLYRSMDLLDIHYRLLKLKTIQKKSIVQQWKIMLVDDMRFEQNSLLIPYELLKEVVNDMCSIETVPYAYFLKFLCHYYLNNDRQCQNSLQDLRLGRGEICFIDNGGVDISAYHLLGVAIQLIGTPNLHDEHPYNL</sequence>
<dbReference type="Proteomes" id="UP000507470">
    <property type="component" value="Unassembled WGS sequence"/>
</dbReference>
<dbReference type="AlphaFoldDB" id="A0A6J8EY27"/>
<proteinExistence type="predicted"/>
<organism evidence="1 2">
    <name type="scientific">Mytilus coruscus</name>
    <name type="common">Sea mussel</name>
    <dbReference type="NCBI Taxonomy" id="42192"/>
    <lineage>
        <taxon>Eukaryota</taxon>
        <taxon>Metazoa</taxon>
        <taxon>Spiralia</taxon>
        <taxon>Lophotrochozoa</taxon>
        <taxon>Mollusca</taxon>
        <taxon>Bivalvia</taxon>
        <taxon>Autobranchia</taxon>
        <taxon>Pteriomorphia</taxon>
        <taxon>Mytilida</taxon>
        <taxon>Mytiloidea</taxon>
        <taxon>Mytilidae</taxon>
        <taxon>Mytilinae</taxon>
        <taxon>Mytilus</taxon>
    </lineage>
</organism>
<gene>
    <name evidence="1" type="ORF">MCOR_56590</name>
</gene>
<dbReference type="EMBL" id="CACVKT020010052">
    <property type="protein sequence ID" value="CAC5424713.1"/>
    <property type="molecule type" value="Genomic_DNA"/>
</dbReference>